<proteinExistence type="predicted"/>
<name>A0AAV7KZS8_PLEWA</name>
<dbReference type="AlphaFoldDB" id="A0AAV7KZS8"/>
<protein>
    <submittedName>
        <fullName evidence="2">Uncharacterized protein</fullName>
    </submittedName>
</protein>
<keyword evidence="1" id="KW-0472">Membrane</keyword>
<keyword evidence="1" id="KW-1133">Transmembrane helix</keyword>
<evidence type="ECO:0000313" key="3">
    <source>
        <dbReference type="Proteomes" id="UP001066276"/>
    </source>
</evidence>
<sequence length="175" mass="19998">MVWVGSGEVGRSQILVPGLSRRKLSQMSWILWWKKEASLSQRSCDRGMLVASERGSVNLLMLEKSSSELCVEELMHSWSASFLSLLIFDRWVAIAALNEARSLLVWLFLYFFSIRLRIRFDSWSSVVNQLAFSGTRLADVTRRWASVRAYGDPCVEIVHYFVGVVGGRREGFGER</sequence>
<keyword evidence="1" id="KW-0812">Transmembrane</keyword>
<comment type="caution">
    <text evidence="2">The sequence shown here is derived from an EMBL/GenBank/DDBJ whole genome shotgun (WGS) entry which is preliminary data.</text>
</comment>
<feature type="transmembrane region" description="Helical" evidence="1">
    <location>
        <begin position="91"/>
        <end position="112"/>
    </location>
</feature>
<dbReference type="EMBL" id="JANPWB010000016">
    <property type="protein sequence ID" value="KAJ1084946.1"/>
    <property type="molecule type" value="Genomic_DNA"/>
</dbReference>
<dbReference type="Proteomes" id="UP001066276">
    <property type="component" value="Chromosome 12"/>
</dbReference>
<evidence type="ECO:0000313" key="2">
    <source>
        <dbReference type="EMBL" id="KAJ1084946.1"/>
    </source>
</evidence>
<gene>
    <name evidence="2" type="ORF">NDU88_005084</name>
</gene>
<accession>A0AAV7KZS8</accession>
<evidence type="ECO:0000256" key="1">
    <source>
        <dbReference type="SAM" id="Phobius"/>
    </source>
</evidence>
<organism evidence="2 3">
    <name type="scientific">Pleurodeles waltl</name>
    <name type="common">Iberian ribbed newt</name>
    <dbReference type="NCBI Taxonomy" id="8319"/>
    <lineage>
        <taxon>Eukaryota</taxon>
        <taxon>Metazoa</taxon>
        <taxon>Chordata</taxon>
        <taxon>Craniata</taxon>
        <taxon>Vertebrata</taxon>
        <taxon>Euteleostomi</taxon>
        <taxon>Amphibia</taxon>
        <taxon>Batrachia</taxon>
        <taxon>Caudata</taxon>
        <taxon>Salamandroidea</taxon>
        <taxon>Salamandridae</taxon>
        <taxon>Pleurodelinae</taxon>
        <taxon>Pleurodeles</taxon>
    </lineage>
</organism>
<keyword evidence="3" id="KW-1185">Reference proteome</keyword>
<reference evidence="2" key="1">
    <citation type="journal article" date="2022" name="bioRxiv">
        <title>Sequencing and chromosome-scale assembly of the giantPleurodeles waltlgenome.</title>
        <authorList>
            <person name="Brown T."/>
            <person name="Elewa A."/>
            <person name="Iarovenko S."/>
            <person name="Subramanian E."/>
            <person name="Araus A.J."/>
            <person name="Petzold A."/>
            <person name="Susuki M."/>
            <person name="Suzuki K.-i.T."/>
            <person name="Hayashi T."/>
            <person name="Toyoda A."/>
            <person name="Oliveira C."/>
            <person name="Osipova E."/>
            <person name="Leigh N.D."/>
            <person name="Simon A."/>
            <person name="Yun M.H."/>
        </authorList>
    </citation>
    <scope>NUCLEOTIDE SEQUENCE</scope>
    <source>
        <strain evidence="2">20211129_DDA</strain>
        <tissue evidence="2">Liver</tissue>
    </source>
</reference>